<reference evidence="2" key="1">
    <citation type="submission" date="2016-10" db="EMBL/GenBank/DDBJ databases">
        <authorList>
            <person name="Varghese N."/>
            <person name="Submissions S."/>
        </authorList>
    </citation>
    <scope>NUCLEOTIDE SEQUENCE [LARGE SCALE GENOMIC DNA]</scope>
    <source>
        <strain evidence="2">CGMCC 1.3431</strain>
    </source>
</reference>
<protein>
    <recommendedName>
        <fullName evidence="3">Glutathione synthetase, ATP-grasp domain</fullName>
    </recommendedName>
</protein>
<dbReference type="InterPro" id="IPR053191">
    <property type="entry name" value="DcsG_Biosynth_Enzyme"/>
</dbReference>
<dbReference type="Gene3D" id="3.30.470.20">
    <property type="entry name" value="ATP-grasp fold, B domain"/>
    <property type="match status" value="1"/>
</dbReference>
<dbReference type="EMBL" id="FMTS01000010">
    <property type="protein sequence ID" value="SCW83010.1"/>
    <property type="molecule type" value="Genomic_DNA"/>
</dbReference>
<dbReference type="GO" id="GO:0005524">
    <property type="term" value="F:ATP binding"/>
    <property type="evidence" value="ECO:0007669"/>
    <property type="project" value="InterPro"/>
</dbReference>
<evidence type="ECO:0000313" key="2">
    <source>
        <dbReference type="Proteomes" id="UP000199150"/>
    </source>
</evidence>
<dbReference type="PANTHER" id="PTHR39217:SF1">
    <property type="entry name" value="GLUTATHIONE SYNTHETASE"/>
    <property type="match status" value="1"/>
</dbReference>
<dbReference type="OrthoDB" id="3373978at2"/>
<organism evidence="1 2">
    <name type="scientific">Asticcacaulis taihuensis</name>
    <dbReference type="NCBI Taxonomy" id="260084"/>
    <lineage>
        <taxon>Bacteria</taxon>
        <taxon>Pseudomonadati</taxon>
        <taxon>Pseudomonadota</taxon>
        <taxon>Alphaproteobacteria</taxon>
        <taxon>Caulobacterales</taxon>
        <taxon>Caulobacteraceae</taxon>
        <taxon>Asticcacaulis</taxon>
    </lineage>
</organism>
<dbReference type="AlphaFoldDB" id="A0A1G4TNM1"/>
<sequence length="316" mass="35075">MINKESMSKRILILTPNPDHPSHHGRWPYVLDVYREALAGIDAEIFDQPWSEPIAEDYDLILPLVAWGYHNAPNSFIGAMTAMAAAERRVFNPPEIVSWNVDKRYLRDLAEAGVRIIPTLFTEGVTDEDVARARADFGQIALVLKPAISAGAKNTLIWEGDRLADVTEGAADVEDRKATPPIGPAMIQPFMPAIQSEGEWSLLYFVGQFSHAVLKTPKSGDFRSQPDYNAHLRVLTPPPEALQLAQSAIDFIGRDRLLYARVDMVRAADGGFSLMELELIEPDLYLTYDPEASMRFKDAVEAAMRVCGCGSSDHVH</sequence>
<evidence type="ECO:0008006" key="3">
    <source>
        <dbReference type="Google" id="ProtNLM"/>
    </source>
</evidence>
<proteinExistence type="predicted"/>
<dbReference type="InterPro" id="IPR013815">
    <property type="entry name" value="ATP_grasp_subdomain_1"/>
</dbReference>
<dbReference type="Gene3D" id="3.40.50.20">
    <property type="match status" value="1"/>
</dbReference>
<dbReference type="PANTHER" id="PTHR39217">
    <property type="match status" value="1"/>
</dbReference>
<dbReference type="SUPFAM" id="SSF56059">
    <property type="entry name" value="Glutathione synthetase ATP-binding domain-like"/>
    <property type="match status" value="1"/>
</dbReference>
<keyword evidence="2" id="KW-1185">Reference proteome</keyword>
<evidence type="ECO:0000313" key="1">
    <source>
        <dbReference type="EMBL" id="SCW83010.1"/>
    </source>
</evidence>
<gene>
    <name evidence="1" type="ORF">SAMN02927928_0044</name>
</gene>
<name>A0A1G4TNM1_9CAUL</name>
<dbReference type="STRING" id="260084.SAMN02927928_0044"/>
<dbReference type="Proteomes" id="UP000199150">
    <property type="component" value="Unassembled WGS sequence"/>
</dbReference>
<dbReference type="Gene3D" id="3.30.1490.20">
    <property type="entry name" value="ATP-grasp fold, A domain"/>
    <property type="match status" value="1"/>
</dbReference>
<accession>A0A1G4TNM1</accession>